<dbReference type="GO" id="GO:0003676">
    <property type="term" value="F:nucleic acid binding"/>
    <property type="evidence" value="ECO:0007669"/>
    <property type="project" value="InterPro"/>
</dbReference>
<evidence type="ECO:0000313" key="5">
    <source>
        <dbReference type="EnsemblPlants" id="QL06p008126:mrna:CDS:2"/>
    </source>
</evidence>
<keyword evidence="2" id="KW-0806">Transcription termination</keyword>
<dbReference type="InterPro" id="IPR038538">
    <property type="entry name" value="MTERF_sf"/>
</dbReference>
<accession>A0A7N2LWK6</accession>
<dbReference type="GO" id="GO:0006353">
    <property type="term" value="P:DNA-templated transcription termination"/>
    <property type="evidence" value="ECO:0007669"/>
    <property type="project" value="UniProtKB-KW"/>
</dbReference>
<sequence>MGFNPSRLKFALVVFALRAMSKSTWERKVEVYRKWGLPENDIFLAFGRHPWCMMASEETIMRVMDLLVSKMGMDSSLFIKCPGLVSLSLEKWSIPRSFIFQGLLSKGLVKKDFNIYPLFECPERTFV</sequence>
<proteinExistence type="inferred from homology"/>
<dbReference type="Gene3D" id="1.25.70.10">
    <property type="entry name" value="Transcription termination factor 3, mitochondrial"/>
    <property type="match status" value="1"/>
</dbReference>
<keyword evidence="6" id="KW-1185">Reference proteome</keyword>
<evidence type="ECO:0000256" key="3">
    <source>
        <dbReference type="ARBA" id="ARBA00022946"/>
    </source>
</evidence>
<dbReference type="Gramene" id="QL06p008126:mrna">
    <property type="protein sequence ID" value="QL06p008126:mrna:CDS:2"/>
    <property type="gene ID" value="QL06p008126"/>
</dbReference>
<dbReference type="PANTHER" id="PTHR13068">
    <property type="entry name" value="CGI-12 PROTEIN-RELATED"/>
    <property type="match status" value="1"/>
</dbReference>
<dbReference type="OMA" id="WSEEEIC"/>
<dbReference type="InterPro" id="IPR003690">
    <property type="entry name" value="MTERF"/>
</dbReference>
<dbReference type="EMBL" id="LRBV02000006">
    <property type="status" value="NOT_ANNOTATED_CDS"/>
    <property type="molecule type" value="Genomic_DNA"/>
</dbReference>
<reference evidence="5" key="2">
    <citation type="submission" date="2021-01" db="UniProtKB">
        <authorList>
            <consortium name="EnsemblPlants"/>
        </authorList>
    </citation>
    <scope>IDENTIFICATION</scope>
</reference>
<reference evidence="5 6" key="1">
    <citation type="journal article" date="2016" name="G3 (Bethesda)">
        <title>First Draft Assembly and Annotation of the Genome of a California Endemic Oak Quercus lobata Nee (Fagaceae).</title>
        <authorList>
            <person name="Sork V.L."/>
            <person name="Fitz-Gibbon S.T."/>
            <person name="Puiu D."/>
            <person name="Crepeau M."/>
            <person name="Gugger P.F."/>
            <person name="Sherman R."/>
            <person name="Stevens K."/>
            <person name="Langley C.H."/>
            <person name="Pellegrini M."/>
            <person name="Salzberg S.L."/>
        </authorList>
    </citation>
    <scope>NUCLEOTIDE SEQUENCE [LARGE SCALE GENOMIC DNA]</scope>
    <source>
        <strain evidence="5 6">cv. SW786</strain>
    </source>
</reference>
<name>A0A7N2LWK6_QUELO</name>
<evidence type="ECO:0000313" key="6">
    <source>
        <dbReference type="Proteomes" id="UP000594261"/>
    </source>
</evidence>
<evidence type="ECO:0000256" key="1">
    <source>
        <dbReference type="ARBA" id="ARBA00007692"/>
    </source>
</evidence>
<dbReference type="Pfam" id="PF02536">
    <property type="entry name" value="mTERF"/>
    <property type="match status" value="1"/>
</dbReference>
<dbReference type="AlphaFoldDB" id="A0A7N2LWK6"/>
<organism evidence="5 6">
    <name type="scientific">Quercus lobata</name>
    <name type="common">Valley oak</name>
    <dbReference type="NCBI Taxonomy" id="97700"/>
    <lineage>
        <taxon>Eukaryota</taxon>
        <taxon>Viridiplantae</taxon>
        <taxon>Streptophyta</taxon>
        <taxon>Embryophyta</taxon>
        <taxon>Tracheophyta</taxon>
        <taxon>Spermatophyta</taxon>
        <taxon>Magnoliopsida</taxon>
        <taxon>eudicotyledons</taxon>
        <taxon>Gunneridae</taxon>
        <taxon>Pentapetalae</taxon>
        <taxon>rosids</taxon>
        <taxon>fabids</taxon>
        <taxon>Fagales</taxon>
        <taxon>Fagaceae</taxon>
        <taxon>Quercus</taxon>
    </lineage>
</organism>
<keyword evidence="3" id="KW-0809">Transit peptide</keyword>
<keyword evidence="2" id="KW-0804">Transcription</keyword>
<dbReference type="InParanoid" id="A0A7N2LWK6"/>
<protein>
    <submittedName>
        <fullName evidence="5">Uncharacterized protein</fullName>
    </submittedName>
</protein>
<evidence type="ECO:0000256" key="2">
    <source>
        <dbReference type="ARBA" id="ARBA00022472"/>
    </source>
</evidence>
<comment type="similarity">
    <text evidence="1">Belongs to the mTERF family.</text>
</comment>
<keyword evidence="4" id="KW-0732">Signal</keyword>
<dbReference type="Proteomes" id="UP000594261">
    <property type="component" value="Chromosome 6"/>
</dbReference>
<feature type="signal peptide" evidence="4">
    <location>
        <begin position="1"/>
        <end position="26"/>
    </location>
</feature>
<feature type="chain" id="PRO_5029452645" evidence="4">
    <location>
        <begin position="27"/>
        <end position="127"/>
    </location>
</feature>
<dbReference type="PANTHER" id="PTHR13068:SF166">
    <property type="entry name" value="TRANSCRIPTION TERMINATION FACTOR MTERF15, MITOCHONDRIAL-LIKE"/>
    <property type="match status" value="1"/>
</dbReference>
<dbReference type="EnsemblPlants" id="QL06p008126:mrna">
    <property type="protein sequence ID" value="QL06p008126:mrna:CDS:2"/>
    <property type="gene ID" value="QL06p008126"/>
</dbReference>
<evidence type="ECO:0000256" key="4">
    <source>
        <dbReference type="SAM" id="SignalP"/>
    </source>
</evidence>
<keyword evidence="2" id="KW-0805">Transcription regulation</keyword>